<dbReference type="Gene3D" id="3.60.10.10">
    <property type="entry name" value="Endonuclease/exonuclease/phosphatase"/>
    <property type="match status" value="1"/>
</dbReference>
<dbReference type="GO" id="GO:0005634">
    <property type="term" value="C:nucleus"/>
    <property type="evidence" value="ECO:0007669"/>
    <property type="project" value="TreeGrafter"/>
</dbReference>
<dbReference type="GO" id="GO:0008081">
    <property type="term" value="F:phosphoric diester hydrolase activity"/>
    <property type="evidence" value="ECO:0007669"/>
    <property type="project" value="TreeGrafter"/>
</dbReference>
<keyword evidence="5" id="KW-0227">DNA damage</keyword>
<protein>
    <recommendedName>
        <fullName evidence="3">exodeoxyribonuclease III</fullName>
        <ecNumber evidence="3">3.1.11.2</ecNumber>
    </recommendedName>
</protein>
<comment type="similarity">
    <text evidence="2">Belongs to the DNA repair enzymes AP/ExoA family.</text>
</comment>
<organism evidence="13 14">
    <name type="scientific">Oncorhynchus mykiss</name>
    <name type="common">Rainbow trout</name>
    <name type="synonym">Salmo gairdneri</name>
    <dbReference type="NCBI Taxonomy" id="8022"/>
    <lineage>
        <taxon>Eukaryota</taxon>
        <taxon>Metazoa</taxon>
        <taxon>Chordata</taxon>
        <taxon>Craniata</taxon>
        <taxon>Vertebrata</taxon>
        <taxon>Euteleostomi</taxon>
        <taxon>Actinopterygii</taxon>
        <taxon>Neopterygii</taxon>
        <taxon>Teleostei</taxon>
        <taxon>Protacanthopterygii</taxon>
        <taxon>Salmoniformes</taxon>
        <taxon>Salmonidae</taxon>
        <taxon>Salmoninae</taxon>
        <taxon>Oncorhynchus</taxon>
    </lineage>
</organism>
<reference evidence="13" key="3">
    <citation type="submission" date="2025-09" db="UniProtKB">
        <authorList>
            <consortium name="Ensembl"/>
        </authorList>
    </citation>
    <scope>IDENTIFICATION</scope>
</reference>
<feature type="binding site" evidence="10">
    <location>
        <position position="66"/>
    </location>
    <ligand>
        <name>Mg(2+)</name>
        <dbReference type="ChEBI" id="CHEBI:18420"/>
        <label>1</label>
    </ligand>
</feature>
<comment type="cofactor">
    <cofactor evidence="10">
        <name>Mg(2+)</name>
        <dbReference type="ChEBI" id="CHEBI:18420"/>
    </cofactor>
    <cofactor evidence="10">
        <name>Mn(2+)</name>
        <dbReference type="ChEBI" id="CHEBI:29035"/>
    </cofactor>
    <text evidence="10">Probably binds two magnesium or manganese ions per subunit.</text>
</comment>
<feature type="site" description="Important for catalytic activity" evidence="11">
    <location>
        <position position="233"/>
    </location>
</feature>
<feature type="domain" description="Endonuclease/exonuclease/phosphatase" evidence="12">
    <location>
        <begin position="27"/>
        <end position="259"/>
    </location>
</feature>
<sequence>MNSLESSAETEDDLSLPLSGSTLLHFITWNTCGIKPRRQASDNDPKLNDVLDQLEDINSSVAFLQETHVGPEDGSLLEDVPGWKSFFTVFNSKSKGVAILIKDTIKDFEYICHDEDYAGGYIVLFCRLYGQLFTLVNVYNHKDDHTILKRLGQYLKNTASGTLVVGGDFNTVLDPKIDRSGTSDNHQHKAFRGYLQEFTSSLKLVDIWRIKNPNLKDFTYSKKTKTSNHSRLDMFFMQQDKAPCAQSCEIHTVPGISDHYPVSLKIHVPEIRTMVYQTIYHRYKKICIFTALITNVLKELQNLDPYKSAG</sequence>
<feature type="site" description="Interaction with DNA substrate" evidence="11">
    <location>
        <position position="259"/>
    </location>
</feature>
<dbReference type="EC" id="3.1.11.2" evidence="3"/>
<evidence type="ECO:0000259" key="12">
    <source>
        <dbReference type="Pfam" id="PF03372"/>
    </source>
</evidence>
<evidence type="ECO:0000256" key="3">
    <source>
        <dbReference type="ARBA" id="ARBA00012115"/>
    </source>
</evidence>
<proteinExistence type="inferred from homology"/>
<feature type="binding site" evidence="10">
    <location>
        <position position="170"/>
    </location>
    <ligand>
        <name>Mg(2+)</name>
        <dbReference type="ChEBI" id="CHEBI:18420"/>
        <label>1</label>
    </ligand>
</feature>
<evidence type="ECO:0000256" key="9">
    <source>
        <dbReference type="PIRSR" id="PIRSR604808-1"/>
    </source>
</evidence>
<dbReference type="GO" id="GO:0008311">
    <property type="term" value="F:double-stranded DNA 3'-5' DNA exonuclease activity"/>
    <property type="evidence" value="ECO:0007669"/>
    <property type="project" value="UniProtKB-EC"/>
</dbReference>
<dbReference type="AlphaFoldDB" id="A0A8C7NDA6"/>
<dbReference type="Ensembl" id="ENSOMYT00000000744.2">
    <property type="protein sequence ID" value="ENSOMYP00000000635.2"/>
    <property type="gene ID" value="ENSOMYG00000000419.2"/>
</dbReference>
<dbReference type="GeneTree" id="ENSGT01120000272122"/>
<reference evidence="13" key="2">
    <citation type="submission" date="2025-08" db="UniProtKB">
        <authorList>
            <consortium name="Ensembl"/>
        </authorList>
    </citation>
    <scope>IDENTIFICATION</scope>
</reference>
<dbReference type="CDD" id="cd09076">
    <property type="entry name" value="L1-EN"/>
    <property type="match status" value="1"/>
</dbReference>
<evidence type="ECO:0000256" key="11">
    <source>
        <dbReference type="PIRSR" id="PIRSR604808-3"/>
    </source>
</evidence>
<feature type="active site" evidence="9">
    <location>
        <position position="139"/>
    </location>
</feature>
<evidence type="ECO:0000313" key="13">
    <source>
        <dbReference type="Ensembl" id="ENSOMYP00000000635.2"/>
    </source>
</evidence>
<evidence type="ECO:0000256" key="4">
    <source>
        <dbReference type="ARBA" id="ARBA00022723"/>
    </source>
</evidence>
<keyword evidence="4 10" id="KW-0479">Metal-binding</keyword>
<evidence type="ECO:0000256" key="10">
    <source>
        <dbReference type="PIRSR" id="PIRSR604808-2"/>
    </source>
</evidence>
<dbReference type="Proteomes" id="UP000694395">
    <property type="component" value="Chromosome 3"/>
</dbReference>
<evidence type="ECO:0000256" key="2">
    <source>
        <dbReference type="ARBA" id="ARBA00007092"/>
    </source>
</evidence>
<feature type="active site" description="Proton acceptor" evidence="9">
    <location>
        <position position="259"/>
    </location>
</feature>
<feature type="binding site" evidence="10">
    <location>
        <position position="168"/>
    </location>
    <ligand>
        <name>Mg(2+)</name>
        <dbReference type="ChEBI" id="CHEBI:18420"/>
        <label>1</label>
    </ligand>
</feature>
<dbReference type="InterPro" id="IPR004808">
    <property type="entry name" value="AP_endonuc_1"/>
</dbReference>
<feature type="binding site" evidence="10">
    <location>
        <position position="259"/>
    </location>
    <ligand>
        <name>Mg(2+)</name>
        <dbReference type="ChEBI" id="CHEBI:18420"/>
        <label>1</label>
    </ligand>
</feature>
<dbReference type="GO" id="GO:0003906">
    <property type="term" value="F:DNA-(apurinic or apyrimidinic site) endonuclease activity"/>
    <property type="evidence" value="ECO:0007669"/>
    <property type="project" value="TreeGrafter"/>
</dbReference>
<keyword evidence="7 10" id="KW-0460">Magnesium</keyword>
<evidence type="ECO:0000256" key="8">
    <source>
        <dbReference type="ARBA" id="ARBA00023204"/>
    </source>
</evidence>
<dbReference type="PANTHER" id="PTHR22748:SF6">
    <property type="entry name" value="DNA-(APURINIC OR APYRIMIDINIC SITE) ENDONUCLEASE"/>
    <property type="match status" value="1"/>
</dbReference>
<keyword evidence="14" id="KW-1185">Reference proteome</keyword>
<name>A0A8C7NDA6_ONCMY</name>
<dbReference type="GO" id="GO:0046872">
    <property type="term" value="F:metal ion binding"/>
    <property type="evidence" value="ECO:0007669"/>
    <property type="project" value="UniProtKB-KW"/>
</dbReference>
<feature type="binding site" evidence="10">
    <location>
        <position position="258"/>
    </location>
    <ligand>
        <name>Mg(2+)</name>
        <dbReference type="ChEBI" id="CHEBI:18420"/>
        <label>1</label>
    </ligand>
</feature>
<dbReference type="InterPro" id="IPR036691">
    <property type="entry name" value="Endo/exonu/phosph_ase_sf"/>
</dbReference>
<evidence type="ECO:0000256" key="5">
    <source>
        <dbReference type="ARBA" id="ARBA00022763"/>
    </source>
</evidence>
<evidence type="ECO:0000256" key="1">
    <source>
        <dbReference type="ARBA" id="ARBA00000493"/>
    </source>
</evidence>
<dbReference type="PANTHER" id="PTHR22748">
    <property type="entry name" value="AP ENDONUCLEASE"/>
    <property type="match status" value="1"/>
</dbReference>
<evidence type="ECO:0000256" key="6">
    <source>
        <dbReference type="ARBA" id="ARBA00022801"/>
    </source>
</evidence>
<comment type="catalytic activity">
    <reaction evidence="1">
        <text>Exonucleolytic cleavage in the 3'- to 5'-direction to yield nucleoside 5'-phosphates.</text>
        <dbReference type="EC" id="3.1.11.2"/>
    </reaction>
</comment>
<dbReference type="GO" id="GO:0006284">
    <property type="term" value="P:base-excision repair"/>
    <property type="evidence" value="ECO:0007669"/>
    <property type="project" value="TreeGrafter"/>
</dbReference>
<accession>A0A8C7NDA6</accession>
<dbReference type="SUPFAM" id="SSF56219">
    <property type="entry name" value="DNase I-like"/>
    <property type="match status" value="1"/>
</dbReference>
<dbReference type="Pfam" id="PF03372">
    <property type="entry name" value="Exo_endo_phos"/>
    <property type="match status" value="1"/>
</dbReference>
<dbReference type="InterPro" id="IPR005135">
    <property type="entry name" value="Endo/exonuclease/phosphatase"/>
</dbReference>
<keyword evidence="10" id="KW-0464">Manganese</keyword>
<feature type="binding site" evidence="10">
    <location>
        <position position="30"/>
    </location>
    <ligand>
        <name>Mg(2+)</name>
        <dbReference type="ChEBI" id="CHEBI:18420"/>
        <label>1</label>
    </ligand>
</feature>
<keyword evidence="6" id="KW-0378">Hydrolase</keyword>
<evidence type="ECO:0000256" key="7">
    <source>
        <dbReference type="ARBA" id="ARBA00022842"/>
    </source>
</evidence>
<reference evidence="13" key="1">
    <citation type="submission" date="2020-07" db="EMBL/GenBank/DDBJ databases">
        <title>A long reads based de novo assembly of the rainbow trout Arlee double haploid line genome.</title>
        <authorList>
            <person name="Gao G."/>
            <person name="Palti Y."/>
        </authorList>
    </citation>
    <scope>NUCLEOTIDE SEQUENCE [LARGE SCALE GENOMIC DNA]</scope>
</reference>
<feature type="active site" description="Proton donor/acceptor" evidence="9">
    <location>
        <position position="168"/>
    </location>
</feature>
<feature type="site" description="Transition state stabilizer" evidence="11">
    <location>
        <position position="170"/>
    </location>
</feature>
<evidence type="ECO:0000313" key="14">
    <source>
        <dbReference type="Proteomes" id="UP000694395"/>
    </source>
</evidence>
<keyword evidence="8" id="KW-0234">DNA repair</keyword>